<evidence type="ECO:0000256" key="5">
    <source>
        <dbReference type="ARBA" id="ARBA00023288"/>
    </source>
</evidence>
<dbReference type="SUPFAM" id="SSF53850">
    <property type="entry name" value="Periplasmic binding protein-like II"/>
    <property type="match status" value="1"/>
</dbReference>
<dbReference type="RefSeq" id="WP_036585501.1">
    <property type="nucleotide sequence ID" value="NZ_KK082186.1"/>
</dbReference>
<evidence type="ECO:0000313" key="9">
    <source>
        <dbReference type="Proteomes" id="UP000053750"/>
    </source>
</evidence>
<dbReference type="Proteomes" id="UP000053750">
    <property type="component" value="Unassembled WGS sequence"/>
</dbReference>
<organism evidence="8 9">
    <name type="scientific">Paenibacillus darwinianus</name>
    <dbReference type="NCBI Taxonomy" id="1380763"/>
    <lineage>
        <taxon>Bacteria</taxon>
        <taxon>Bacillati</taxon>
        <taxon>Bacillota</taxon>
        <taxon>Bacilli</taxon>
        <taxon>Bacillales</taxon>
        <taxon>Paenibacillaceae</taxon>
        <taxon>Paenibacillus</taxon>
    </lineage>
</organism>
<dbReference type="EMBL" id="JFHU01000222">
    <property type="protein sequence ID" value="EXX85513.1"/>
    <property type="molecule type" value="Genomic_DNA"/>
</dbReference>
<evidence type="ECO:0000256" key="6">
    <source>
        <dbReference type="SAM" id="MobiDB-lite"/>
    </source>
</evidence>
<accession>A0A9W5RYU3</accession>
<keyword evidence="1" id="KW-1003">Cell membrane</keyword>
<evidence type="ECO:0000256" key="1">
    <source>
        <dbReference type="ARBA" id="ARBA00022475"/>
    </source>
</evidence>
<dbReference type="AlphaFoldDB" id="A0A9W5RYU3"/>
<evidence type="ECO:0000256" key="4">
    <source>
        <dbReference type="ARBA" id="ARBA00023139"/>
    </source>
</evidence>
<reference evidence="8 9" key="1">
    <citation type="submission" date="2014-02" db="EMBL/GenBank/DDBJ databases">
        <title>Genome sequence of Paenibacillus darwinianus reveals adaptive mechanisms for survival in Antarctic soils.</title>
        <authorList>
            <person name="Dsouza M."/>
            <person name="Taylor M.W."/>
            <person name="Turner S.J."/>
            <person name="Aislabie J."/>
        </authorList>
    </citation>
    <scope>NUCLEOTIDE SEQUENCE [LARGE SCALE GENOMIC DNA]</scope>
    <source>
        <strain evidence="8 9">CE1</strain>
    </source>
</reference>
<dbReference type="OrthoDB" id="9798191at2"/>
<dbReference type="PROSITE" id="PS51257">
    <property type="entry name" value="PROKAR_LIPOPROTEIN"/>
    <property type="match status" value="1"/>
</dbReference>
<proteinExistence type="predicted"/>
<keyword evidence="2 7" id="KW-0732">Signal</keyword>
<gene>
    <name evidence="8" type="ORF">BG53_08255</name>
</gene>
<dbReference type="InterPro" id="IPR006059">
    <property type="entry name" value="SBP"/>
</dbReference>
<feature type="signal peptide" evidence="7">
    <location>
        <begin position="1"/>
        <end position="23"/>
    </location>
</feature>
<evidence type="ECO:0000313" key="8">
    <source>
        <dbReference type="EMBL" id="EXX85513.1"/>
    </source>
</evidence>
<dbReference type="Pfam" id="PF13416">
    <property type="entry name" value="SBP_bac_8"/>
    <property type="match status" value="1"/>
</dbReference>
<dbReference type="InterPro" id="IPR050490">
    <property type="entry name" value="Bact_solute-bd_prot1"/>
</dbReference>
<keyword evidence="9" id="KW-1185">Reference proteome</keyword>
<comment type="caution">
    <text evidence="8">The sequence shown here is derived from an EMBL/GenBank/DDBJ whole genome shotgun (WGS) entry which is preliminary data.</text>
</comment>
<keyword evidence="5" id="KW-0449">Lipoprotein</keyword>
<evidence type="ECO:0000256" key="3">
    <source>
        <dbReference type="ARBA" id="ARBA00023136"/>
    </source>
</evidence>
<keyword evidence="3" id="KW-0472">Membrane</keyword>
<sequence>MKKEYKAMLILFLSLMLILTACGGNNGASGGGNTGNEPATGTNGADANQPADEAPKEKVVLNVPHYKAGQNVGGKFFLPQVERFNKKYEGQYEIKIEEVPNDAYKEKIKLLWQQKKLPALIEGGDTQFIDELIAKDEIYDLKPWLDSKPELSKQLIADSVSYNTKNGKIYTMPLSVIRPIGLFYNKEMFEKAGITKPVAQMTFAEFEEALKQLKAAGFTPLSLMTGENAWTTMLLASAFMAAEPGGAEVLQSDRADKVSDYKDPLWIKAFAETQKWLQNYTTDNALGAAYADAANNFLNERAAIIANGTWMVGDFSDTTKAPEGFAKKVGASVYPGGVGLATTAEYSWWIPKGLKQEETEAALAFLEFINSPEELEAYMIAEGGTAPNVQQSAEFESKLDPILADMNRSVKNDMKIIAQSFGNVWPDQIGSTEFAQNLPLLVKGDLTPEKFAETLTQKAGRFK</sequence>
<evidence type="ECO:0000256" key="7">
    <source>
        <dbReference type="SAM" id="SignalP"/>
    </source>
</evidence>
<feature type="compositionally biased region" description="Polar residues" evidence="6">
    <location>
        <begin position="37"/>
        <end position="46"/>
    </location>
</feature>
<feature type="chain" id="PRO_5040778346" evidence="7">
    <location>
        <begin position="24"/>
        <end position="463"/>
    </location>
</feature>
<dbReference type="Gene3D" id="3.40.190.10">
    <property type="entry name" value="Periplasmic binding protein-like II"/>
    <property type="match status" value="2"/>
</dbReference>
<dbReference type="PANTHER" id="PTHR43649">
    <property type="entry name" value="ARABINOSE-BINDING PROTEIN-RELATED"/>
    <property type="match status" value="1"/>
</dbReference>
<feature type="region of interest" description="Disordered" evidence="6">
    <location>
        <begin position="30"/>
        <end position="53"/>
    </location>
</feature>
<name>A0A9W5RYU3_9BACL</name>
<keyword evidence="4" id="KW-0564">Palmitate</keyword>
<protein>
    <submittedName>
        <fullName evidence="8">ABC transporter substrate-binding protein</fullName>
    </submittedName>
</protein>
<dbReference type="PANTHER" id="PTHR43649:SF33">
    <property type="entry name" value="POLYGALACTURONAN_RHAMNOGALACTURONAN-BINDING PROTEIN YTCQ"/>
    <property type="match status" value="1"/>
</dbReference>
<evidence type="ECO:0000256" key="2">
    <source>
        <dbReference type="ARBA" id="ARBA00022729"/>
    </source>
</evidence>